<comment type="caution">
    <text evidence="4">The sequence shown here is derived from an EMBL/GenBank/DDBJ whole genome shotgun (WGS) entry which is preliminary data.</text>
</comment>
<dbReference type="EMBL" id="BAAAMN010000026">
    <property type="protein sequence ID" value="GAA2035396.1"/>
    <property type="molecule type" value="Genomic_DNA"/>
</dbReference>
<dbReference type="InterPro" id="IPR036388">
    <property type="entry name" value="WH-like_DNA-bd_sf"/>
</dbReference>
<gene>
    <name evidence="4" type="ORF">GCM10009720_14880</name>
</gene>
<evidence type="ECO:0000259" key="3">
    <source>
        <dbReference type="Pfam" id="PF25583"/>
    </source>
</evidence>
<feature type="domain" description="WCX" evidence="3">
    <location>
        <begin position="241"/>
        <end position="294"/>
    </location>
</feature>
<dbReference type="SUPFAM" id="SSF46785">
    <property type="entry name" value="Winged helix' DNA-binding domain"/>
    <property type="match status" value="1"/>
</dbReference>
<reference evidence="4 5" key="1">
    <citation type="journal article" date="2019" name="Int. J. Syst. Evol. Microbiol.">
        <title>The Global Catalogue of Microorganisms (GCM) 10K type strain sequencing project: providing services to taxonomists for standard genome sequencing and annotation.</title>
        <authorList>
            <consortium name="The Broad Institute Genomics Platform"/>
            <consortium name="The Broad Institute Genome Sequencing Center for Infectious Disease"/>
            <person name="Wu L."/>
            <person name="Ma J."/>
        </authorList>
    </citation>
    <scope>NUCLEOTIDE SEQUENCE [LARGE SCALE GENOMIC DNA]</scope>
    <source>
        <strain evidence="4 5">JCM 13595</strain>
    </source>
</reference>
<evidence type="ECO:0000313" key="4">
    <source>
        <dbReference type="EMBL" id="GAA2035396.1"/>
    </source>
</evidence>
<feature type="domain" description="Helix-turn-helix type 11" evidence="1">
    <location>
        <begin position="2"/>
        <end position="40"/>
    </location>
</feature>
<dbReference type="PANTHER" id="PTHR34580:SF1">
    <property type="entry name" value="PROTEIN PAFC"/>
    <property type="match status" value="1"/>
</dbReference>
<dbReference type="Pfam" id="PF25583">
    <property type="entry name" value="WCX"/>
    <property type="match status" value="1"/>
</dbReference>
<dbReference type="Pfam" id="PF13280">
    <property type="entry name" value="WYL"/>
    <property type="match status" value="1"/>
</dbReference>
<keyword evidence="5" id="KW-1185">Reference proteome</keyword>
<proteinExistence type="predicted"/>
<protein>
    <submittedName>
        <fullName evidence="4">YafY family protein</fullName>
    </submittedName>
</protein>
<dbReference type="InterPro" id="IPR036390">
    <property type="entry name" value="WH_DNA-bd_sf"/>
</dbReference>
<dbReference type="InterPro" id="IPR057727">
    <property type="entry name" value="WCX_dom"/>
</dbReference>
<dbReference type="PROSITE" id="PS52050">
    <property type="entry name" value="WYL"/>
    <property type="match status" value="1"/>
</dbReference>
<evidence type="ECO:0000259" key="2">
    <source>
        <dbReference type="Pfam" id="PF13280"/>
    </source>
</evidence>
<dbReference type="Gene3D" id="1.10.10.10">
    <property type="entry name" value="Winged helix-like DNA-binding domain superfamily/Winged helix DNA-binding domain"/>
    <property type="match status" value="1"/>
</dbReference>
<accession>A0ABN2UG72</accession>
<name>A0ABN2UG72_9MICC</name>
<dbReference type="PANTHER" id="PTHR34580">
    <property type="match status" value="1"/>
</dbReference>
<feature type="domain" description="WYL" evidence="2">
    <location>
        <begin position="132"/>
        <end position="189"/>
    </location>
</feature>
<sequence length="299" mass="33456">MSTRDLAECLEVSRRTVLRDVEALSAAGVPVNAERGRNGGIVLLTGARLNVSHLDPGEVETLTLGGLDATQLEQLNLSGIAHQAFRKIAAYQQRLTVHANSVPLRDLILIENTSWMTRPDHTVDIAELVVDLQQGKRLPITYRHSNADDPVQYVVDPYGVVAKSTRWYVVADHRGQPRMYALSRLWNYEVTTDPAVTRPGDTLHTVWSSLKASVETPGDITFTANLRTSRLDRAHRILGTRLQQPIPVNQEWSQVAIHYKEIEAVRQLLQVGDHIEVLAPTAARQRIRELAEDLTKRHA</sequence>
<dbReference type="InterPro" id="IPR013196">
    <property type="entry name" value="HTH_11"/>
</dbReference>
<evidence type="ECO:0000259" key="1">
    <source>
        <dbReference type="Pfam" id="PF08279"/>
    </source>
</evidence>
<dbReference type="InterPro" id="IPR051534">
    <property type="entry name" value="CBASS_pafABC_assoc_protein"/>
</dbReference>
<organism evidence="4 5">
    <name type="scientific">Yaniella flava</name>
    <dbReference type="NCBI Taxonomy" id="287930"/>
    <lineage>
        <taxon>Bacteria</taxon>
        <taxon>Bacillati</taxon>
        <taxon>Actinomycetota</taxon>
        <taxon>Actinomycetes</taxon>
        <taxon>Micrococcales</taxon>
        <taxon>Micrococcaceae</taxon>
        <taxon>Yaniella</taxon>
    </lineage>
</organism>
<evidence type="ECO:0000313" key="5">
    <source>
        <dbReference type="Proteomes" id="UP001501461"/>
    </source>
</evidence>
<dbReference type="Pfam" id="PF08279">
    <property type="entry name" value="HTH_11"/>
    <property type="match status" value="1"/>
</dbReference>
<dbReference type="InterPro" id="IPR026881">
    <property type="entry name" value="WYL_dom"/>
</dbReference>
<dbReference type="Proteomes" id="UP001501461">
    <property type="component" value="Unassembled WGS sequence"/>
</dbReference>